<dbReference type="PANTHER" id="PTHR11712:SF336">
    <property type="entry name" value="3-OXOACYL-[ACYL-CARRIER-PROTEIN] SYNTHASE, MITOCHONDRIAL"/>
    <property type="match status" value="1"/>
</dbReference>
<comment type="caution">
    <text evidence="7">The sequence shown here is derived from an EMBL/GenBank/DDBJ whole genome shotgun (WGS) entry which is preliminary data.</text>
</comment>
<evidence type="ECO:0000256" key="1">
    <source>
        <dbReference type="ARBA" id="ARBA00008467"/>
    </source>
</evidence>
<organism evidence="7 8">
    <name type="scientific">Nonomuraea purpurea</name>
    <dbReference type="NCBI Taxonomy" id="1849276"/>
    <lineage>
        <taxon>Bacteria</taxon>
        <taxon>Bacillati</taxon>
        <taxon>Actinomycetota</taxon>
        <taxon>Actinomycetes</taxon>
        <taxon>Streptosporangiales</taxon>
        <taxon>Streptosporangiaceae</taxon>
        <taxon>Nonomuraea</taxon>
    </lineage>
</organism>
<evidence type="ECO:0000256" key="2">
    <source>
        <dbReference type="ARBA" id="ARBA00022679"/>
    </source>
</evidence>
<evidence type="ECO:0000313" key="8">
    <source>
        <dbReference type="Proteomes" id="UP001595851"/>
    </source>
</evidence>
<name>A0ABV8GJL4_9ACTN</name>
<dbReference type="Proteomes" id="UP001595851">
    <property type="component" value="Unassembled WGS sequence"/>
</dbReference>
<evidence type="ECO:0000256" key="3">
    <source>
        <dbReference type="RuleBase" id="RU003694"/>
    </source>
</evidence>
<evidence type="ECO:0000259" key="6">
    <source>
        <dbReference type="Pfam" id="PF02801"/>
    </source>
</evidence>
<evidence type="ECO:0000259" key="5">
    <source>
        <dbReference type="Pfam" id="PF00109"/>
    </source>
</evidence>
<proteinExistence type="inferred from homology"/>
<evidence type="ECO:0000313" key="7">
    <source>
        <dbReference type="EMBL" id="MFC4014146.1"/>
    </source>
</evidence>
<dbReference type="Gene3D" id="3.40.47.10">
    <property type="match status" value="2"/>
</dbReference>
<sequence>MKITGYGLLTAAGSTAAALAGAGAARADMSALHDDLPRPDACAIPGFDIRAELGRKGTSAFDRATGLAIVACGRALADAGVEVEAPERVGLVLGTTEGSLRSTMEYSRETLVQDRPYLVNPVLFPNTVMNCAAGQAAIWFGLKGVNATIAGGSLAFLQSLRYASNALDRGYADTILVGAVEEFTAHRAWTAELAHGRPAGEAAAVFVVEKDPQERTPVAEVLAVAAGFGQDRGALVSCLRRALARAGARPEEIDLMATGDLPGERAESDAVTAVAGRDLPQAGPGDRFGHCGAAAGALALAGVLGRLGDGELAVITGRAADGAVAAAVVKGRGDARADRR</sequence>
<feature type="chain" id="PRO_5047381507" evidence="4">
    <location>
        <begin position="21"/>
        <end position="340"/>
    </location>
</feature>
<dbReference type="InterPro" id="IPR000794">
    <property type="entry name" value="Beta-ketoacyl_synthase"/>
</dbReference>
<dbReference type="InterPro" id="IPR014031">
    <property type="entry name" value="Ketoacyl_synth_C"/>
</dbReference>
<keyword evidence="4" id="KW-0732">Signal</keyword>
<dbReference type="Pfam" id="PF02801">
    <property type="entry name" value="Ketoacyl-synt_C"/>
    <property type="match status" value="1"/>
</dbReference>
<evidence type="ECO:0000256" key="4">
    <source>
        <dbReference type="SAM" id="SignalP"/>
    </source>
</evidence>
<dbReference type="InterPro" id="IPR016039">
    <property type="entry name" value="Thiolase-like"/>
</dbReference>
<dbReference type="PANTHER" id="PTHR11712">
    <property type="entry name" value="POLYKETIDE SYNTHASE-RELATED"/>
    <property type="match status" value="1"/>
</dbReference>
<dbReference type="Pfam" id="PF00109">
    <property type="entry name" value="ketoacyl-synt"/>
    <property type="match status" value="1"/>
</dbReference>
<gene>
    <name evidence="7" type="ORF">ACFOY2_43450</name>
</gene>
<dbReference type="RefSeq" id="WP_379533995.1">
    <property type="nucleotide sequence ID" value="NZ_JBHSBI010000032.1"/>
</dbReference>
<protein>
    <submittedName>
        <fullName evidence="7">Beta-ketoacyl synthase N-terminal-like domain-containing protein</fullName>
    </submittedName>
</protein>
<keyword evidence="8" id="KW-1185">Reference proteome</keyword>
<feature type="domain" description="Beta-ketoacyl synthase-like N-terminal" evidence="5">
    <location>
        <begin position="52"/>
        <end position="188"/>
    </location>
</feature>
<comment type="similarity">
    <text evidence="1 3">Belongs to the thiolase-like superfamily. Beta-ketoacyl-ACP synthases family.</text>
</comment>
<dbReference type="InterPro" id="IPR014030">
    <property type="entry name" value="Ketoacyl_synth_N"/>
</dbReference>
<dbReference type="EMBL" id="JBHSBI010000032">
    <property type="protein sequence ID" value="MFC4014146.1"/>
    <property type="molecule type" value="Genomic_DNA"/>
</dbReference>
<dbReference type="SUPFAM" id="SSF53901">
    <property type="entry name" value="Thiolase-like"/>
    <property type="match status" value="2"/>
</dbReference>
<reference evidence="8" key="1">
    <citation type="journal article" date="2019" name="Int. J. Syst. Evol. Microbiol.">
        <title>The Global Catalogue of Microorganisms (GCM) 10K type strain sequencing project: providing services to taxonomists for standard genome sequencing and annotation.</title>
        <authorList>
            <consortium name="The Broad Institute Genomics Platform"/>
            <consortium name="The Broad Institute Genome Sequencing Center for Infectious Disease"/>
            <person name="Wu L."/>
            <person name="Ma J."/>
        </authorList>
    </citation>
    <scope>NUCLEOTIDE SEQUENCE [LARGE SCALE GENOMIC DNA]</scope>
    <source>
        <strain evidence="8">TBRC 1276</strain>
    </source>
</reference>
<feature type="domain" description="Beta-ketoacyl synthase C-terminal" evidence="6">
    <location>
        <begin position="233"/>
        <end position="311"/>
    </location>
</feature>
<accession>A0ABV8GJL4</accession>
<feature type="signal peptide" evidence="4">
    <location>
        <begin position="1"/>
        <end position="20"/>
    </location>
</feature>
<keyword evidence="2 3" id="KW-0808">Transferase</keyword>